<proteinExistence type="predicted"/>
<evidence type="ECO:0008006" key="5">
    <source>
        <dbReference type="Google" id="ProtNLM"/>
    </source>
</evidence>
<keyword evidence="4" id="KW-1185">Reference proteome</keyword>
<comment type="caution">
    <text evidence="3">The sequence shown here is derived from an EMBL/GenBank/DDBJ whole genome shotgun (WGS) entry which is preliminary data.</text>
</comment>
<sequence>MVFKRDILTDFMKLVIASSMMMAAMLIIGTHAAQAQDTSARKTRWTAEGKADKMGDKLDRQLSLNKVQSKQVREINEDTFKKLDALRRDTSVSKRDRMQQIKDLNNERTQRFKTVLTPSQYKKWNDWELKKKEQLEAKMDRKQQRRESRSEAL</sequence>
<reference evidence="3 4" key="1">
    <citation type="submission" date="2018-06" db="EMBL/GenBank/DDBJ databases">
        <title>Genomic Encyclopedia of Archaeal and Bacterial Type Strains, Phase II (KMG-II): from individual species to whole genera.</title>
        <authorList>
            <person name="Goeker M."/>
        </authorList>
    </citation>
    <scope>NUCLEOTIDE SEQUENCE [LARGE SCALE GENOMIC DNA]</scope>
    <source>
        <strain evidence="3 4">DSM 23857</strain>
    </source>
</reference>
<protein>
    <recommendedName>
        <fullName evidence="5">Spy/CpxP family protein refolding chaperone</fullName>
    </recommendedName>
</protein>
<feature type="coiled-coil region" evidence="1">
    <location>
        <begin position="125"/>
        <end position="152"/>
    </location>
</feature>
<dbReference type="EMBL" id="QLLL01000001">
    <property type="protein sequence ID" value="RAJ10994.1"/>
    <property type="molecule type" value="Genomic_DNA"/>
</dbReference>
<dbReference type="AlphaFoldDB" id="A0A327R5M1"/>
<dbReference type="Proteomes" id="UP000249547">
    <property type="component" value="Unassembled WGS sequence"/>
</dbReference>
<gene>
    <name evidence="3" type="ORF">LX64_00601</name>
</gene>
<accession>A0A327R5M1</accession>
<evidence type="ECO:0000256" key="1">
    <source>
        <dbReference type="SAM" id="Coils"/>
    </source>
</evidence>
<evidence type="ECO:0000313" key="4">
    <source>
        <dbReference type="Proteomes" id="UP000249547"/>
    </source>
</evidence>
<evidence type="ECO:0000313" key="3">
    <source>
        <dbReference type="EMBL" id="RAJ10994.1"/>
    </source>
</evidence>
<evidence type="ECO:0000256" key="2">
    <source>
        <dbReference type="SAM" id="SignalP"/>
    </source>
</evidence>
<keyword evidence="2" id="KW-0732">Signal</keyword>
<name>A0A327R5M1_9BACT</name>
<keyword evidence="1" id="KW-0175">Coiled coil</keyword>
<feature type="chain" id="PRO_5016390464" description="Spy/CpxP family protein refolding chaperone" evidence="2">
    <location>
        <begin position="36"/>
        <end position="153"/>
    </location>
</feature>
<feature type="signal peptide" evidence="2">
    <location>
        <begin position="1"/>
        <end position="35"/>
    </location>
</feature>
<organism evidence="3 4">
    <name type="scientific">Chitinophaga skermanii</name>
    <dbReference type="NCBI Taxonomy" id="331697"/>
    <lineage>
        <taxon>Bacteria</taxon>
        <taxon>Pseudomonadati</taxon>
        <taxon>Bacteroidota</taxon>
        <taxon>Chitinophagia</taxon>
        <taxon>Chitinophagales</taxon>
        <taxon>Chitinophagaceae</taxon>
        <taxon>Chitinophaga</taxon>
    </lineage>
</organism>